<dbReference type="OrthoDB" id="2134780at2759"/>
<name>A0A507EV04_9FUNG</name>
<dbReference type="AlphaFoldDB" id="A0A507EV04"/>
<evidence type="ECO:0000256" key="1">
    <source>
        <dbReference type="SAM" id="MobiDB-lite"/>
    </source>
</evidence>
<feature type="region of interest" description="Disordered" evidence="1">
    <location>
        <begin position="352"/>
        <end position="498"/>
    </location>
</feature>
<feature type="compositionally biased region" description="Polar residues" evidence="1">
    <location>
        <begin position="86"/>
        <end position="106"/>
    </location>
</feature>
<feature type="compositionally biased region" description="Low complexity" evidence="1">
    <location>
        <begin position="62"/>
        <end position="73"/>
    </location>
</feature>
<protein>
    <recommendedName>
        <fullName evidence="4">PH domain-containing protein</fullName>
    </recommendedName>
</protein>
<comment type="caution">
    <text evidence="2">The sequence shown here is derived from an EMBL/GenBank/DDBJ whole genome shotgun (WGS) entry which is preliminary data.</text>
</comment>
<feature type="region of interest" description="Disordered" evidence="1">
    <location>
        <begin position="61"/>
        <end position="106"/>
    </location>
</feature>
<dbReference type="EMBL" id="QEAP01000417">
    <property type="protein sequence ID" value="TPX67018.1"/>
    <property type="molecule type" value="Genomic_DNA"/>
</dbReference>
<feature type="compositionally biased region" description="Basic and acidic residues" evidence="1">
    <location>
        <begin position="484"/>
        <end position="498"/>
    </location>
</feature>
<evidence type="ECO:0000313" key="2">
    <source>
        <dbReference type="EMBL" id="TPX67018.1"/>
    </source>
</evidence>
<organism evidence="2 3">
    <name type="scientific">Chytriomyces confervae</name>
    <dbReference type="NCBI Taxonomy" id="246404"/>
    <lineage>
        <taxon>Eukaryota</taxon>
        <taxon>Fungi</taxon>
        <taxon>Fungi incertae sedis</taxon>
        <taxon>Chytridiomycota</taxon>
        <taxon>Chytridiomycota incertae sedis</taxon>
        <taxon>Chytridiomycetes</taxon>
        <taxon>Chytridiales</taxon>
        <taxon>Chytriomycetaceae</taxon>
        <taxon>Chytriomyces</taxon>
    </lineage>
</organism>
<evidence type="ECO:0008006" key="4">
    <source>
        <dbReference type="Google" id="ProtNLM"/>
    </source>
</evidence>
<proteinExistence type="predicted"/>
<dbReference type="Proteomes" id="UP000320333">
    <property type="component" value="Unassembled WGS sequence"/>
</dbReference>
<feature type="compositionally biased region" description="Low complexity" evidence="1">
    <location>
        <begin position="19"/>
        <end position="28"/>
    </location>
</feature>
<feature type="region of interest" description="Disordered" evidence="1">
    <location>
        <begin position="1"/>
        <end position="45"/>
    </location>
</feature>
<keyword evidence="3" id="KW-1185">Reference proteome</keyword>
<feature type="compositionally biased region" description="Polar residues" evidence="1">
    <location>
        <begin position="462"/>
        <end position="474"/>
    </location>
</feature>
<feature type="compositionally biased region" description="Low complexity" evidence="1">
    <location>
        <begin position="355"/>
        <end position="374"/>
    </location>
</feature>
<reference evidence="2 3" key="1">
    <citation type="journal article" date="2019" name="Sci. Rep.">
        <title>Comparative genomics of chytrid fungi reveal insights into the obligate biotrophic and pathogenic lifestyle of Synchytrium endobioticum.</title>
        <authorList>
            <person name="van de Vossenberg B.T.L.H."/>
            <person name="Warris S."/>
            <person name="Nguyen H.D.T."/>
            <person name="van Gent-Pelzer M.P.E."/>
            <person name="Joly D.L."/>
            <person name="van de Geest H.C."/>
            <person name="Bonants P.J.M."/>
            <person name="Smith D.S."/>
            <person name="Levesque C.A."/>
            <person name="van der Lee T.A.J."/>
        </authorList>
    </citation>
    <scope>NUCLEOTIDE SEQUENCE [LARGE SCALE GENOMIC DNA]</scope>
    <source>
        <strain evidence="2 3">CBS 675.73</strain>
    </source>
</reference>
<sequence length="498" mass="53519">MEETRRPSIRVTTYRQHSAESSSSSLSSDRNKFPREPAAGIDDGKPVVVHDLVGNSVTTLTGASRSGSAVVVSNKQSGTETRDSNEGSLSRRASSGKESATFSETQQVVHHRTGWDLYGMVEDKEDSPTRKFAGLKLKYRYPVPPDVRDGHTYSGYVVVRQWSTAGDKVATAIIKLDDCLINPMEFGGYSHSFWLAPPPGVINETNDGKELKWIILASNEEIKFEWIAALIKGAGWRERHIAETGQVPKITVHHPIEESISVGLDSPSTDSVAESPVLSPLQLSSASSSCGNMDTLFPFPTPDLTTLKDTAFSSHATFPESPSQNSRRSSLHSQEALALISASNARFFKNGGYKSTSSSVSRRSSGSASISSKSMDGARSFTEADIRISKTSSGSSSNSSGSAGLASRRASGSATNVQGSQPSMNGSQSSSPSVPGSDKLPRRQTSPNLPRASVRDRMVLERTTSTVSNPGDTTLQRRKTSHVTIRETDDAEERSNIG</sequence>
<accession>A0A507EV04</accession>
<gene>
    <name evidence="2" type="ORF">CcCBS67573_g07643</name>
</gene>
<evidence type="ECO:0000313" key="3">
    <source>
        <dbReference type="Proteomes" id="UP000320333"/>
    </source>
</evidence>
<feature type="compositionally biased region" description="Low complexity" evidence="1">
    <location>
        <begin position="392"/>
        <end position="437"/>
    </location>
</feature>